<dbReference type="CDD" id="cd12912">
    <property type="entry name" value="PDC2_MCP_like"/>
    <property type="match status" value="1"/>
</dbReference>
<evidence type="ECO:0000256" key="3">
    <source>
        <dbReference type="ARBA" id="ARBA00012438"/>
    </source>
</evidence>
<keyword evidence="10" id="KW-0067">ATP-binding</keyword>
<dbReference type="Gene3D" id="3.30.450.20">
    <property type="entry name" value="PAS domain"/>
    <property type="match status" value="1"/>
</dbReference>
<evidence type="ECO:0000256" key="5">
    <source>
        <dbReference type="ARBA" id="ARBA00022553"/>
    </source>
</evidence>
<dbReference type="Proteomes" id="UP001589818">
    <property type="component" value="Unassembled WGS sequence"/>
</dbReference>
<reference evidence="17 18" key="1">
    <citation type="submission" date="2024-09" db="EMBL/GenBank/DDBJ databases">
        <authorList>
            <person name="Sun Q."/>
            <person name="Mori K."/>
        </authorList>
    </citation>
    <scope>NUCLEOTIDE SEQUENCE [LARGE SCALE GENOMIC DNA]</scope>
    <source>
        <strain evidence="17 18">CCM 4839</strain>
    </source>
</reference>
<dbReference type="InterPro" id="IPR036890">
    <property type="entry name" value="HATPase_C_sf"/>
</dbReference>
<dbReference type="RefSeq" id="WP_204821717.1">
    <property type="nucleotide sequence ID" value="NZ_JANHOF010000008.1"/>
</dbReference>
<evidence type="ECO:0000256" key="13">
    <source>
        <dbReference type="ARBA" id="ARBA00023136"/>
    </source>
</evidence>
<protein>
    <recommendedName>
        <fullName evidence="3">histidine kinase</fullName>
        <ecNumber evidence="3">2.7.13.3</ecNumber>
    </recommendedName>
</protein>
<gene>
    <name evidence="17" type="ORF">ACFFJ8_19350</name>
</gene>
<keyword evidence="12" id="KW-0902">Two-component regulatory system</keyword>
<dbReference type="Pfam" id="PF06580">
    <property type="entry name" value="His_kinase"/>
    <property type="match status" value="1"/>
</dbReference>
<keyword evidence="7 14" id="KW-0812">Transmembrane</keyword>
<evidence type="ECO:0000256" key="2">
    <source>
        <dbReference type="ARBA" id="ARBA00004651"/>
    </source>
</evidence>
<keyword evidence="18" id="KW-1185">Reference proteome</keyword>
<dbReference type="SUPFAM" id="SSF55874">
    <property type="entry name" value="ATPase domain of HSP90 chaperone/DNA topoisomerase II/histidine kinase"/>
    <property type="match status" value="1"/>
</dbReference>
<dbReference type="InterPro" id="IPR003594">
    <property type="entry name" value="HATPase_dom"/>
</dbReference>
<dbReference type="PROSITE" id="PS50109">
    <property type="entry name" value="HIS_KIN"/>
    <property type="match status" value="1"/>
</dbReference>
<dbReference type="Gene3D" id="3.30.565.10">
    <property type="entry name" value="Histidine kinase-like ATPase, C-terminal domain"/>
    <property type="match status" value="1"/>
</dbReference>
<comment type="subcellular location">
    <subcellularLocation>
        <location evidence="2">Cell membrane</location>
        <topology evidence="2">Multi-pass membrane protein</topology>
    </subcellularLocation>
</comment>
<dbReference type="Pfam" id="PF02743">
    <property type="entry name" value="dCache_1"/>
    <property type="match status" value="1"/>
</dbReference>
<evidence type="ECO:0000256" key="11">
    <source>
        <dbReference type="ARBA" id="ARBA00022989"/>
    </source>
</evidence>
<keyword evidence="8" id="KW-0547">Nucleotide-binding</keyword>
<evidence type="ECO:0000259" key="16">
    <source>
        <dbReference type="PROSITE" id="PS50885"/>
    </source>
</evidence>
<sequence>MKSSLLFISNMKLKPKLIFSFALLIFLSAFSIGIVSYYVLKRSIVNELGQSIQEMLQKTMQNIDYKLKDIDDIYVNVIMNQKLQQLMELPAVQPGQAEEAIKTFYEDIYPDVFGGRSEQLESVAIYGENGLNLTYNLGQSAMNRPIEEVRGTPLYKKASEGRGKPMWSFENQDLIPGGNSNSITNVRKALALLTFKDWGLMIISVRESYIYESYEDTLKKLHSTTFMVDEQGRILSHPNKNLLSTPVDPAVQGQLEKGLNASSLITIGGLGYSLHYITSDYTGWKLVTLVPQSEMNQNITLAKNTIFLIIGITVMLVFILSIAISTGITRPTVKLLRHIRKIKDGDMDTKLNLGTQEEFGELAESFNEMTGELKVLINQAREDERRIRTAELRALQSQINPHMLYNSLDAIYWMTLTKDYEEIAEMTTSLAQFFRLILNNGNERTSIAKEVETIEQYLRIQMLQFKDKIQYTIQMEEELLQESCIKLILQPLVENAILHGIKPLRSRQGQLSIAGRREGRDILLEVIDNGVGMNAVQMGTLLEPPLQDSGGYGAYNVHERIVMAYGPKYGIQYESEPGQGTRVRILIPGGEHV</sequence>
<dbReference type="PANTHER" id="PTHR34220">
    <property type="entry name" value="SENSOR HISTIDINE KINASE YPDA"/>
    <property type="match status" value="1"/>
</dbReference>
<evidence type="ECO:0000313" key="18">
    <source>
        <dbReference type="Proteomes" id="UP001589818"/>
    </source>
</evidence>
<evidence type="ECO:0000256" key="8">
    <source>
        <dbReference type="ARBA" id="ARBA00022741"/>
    </source>
</evidence>
<comment type="caution">
    <text evidence="17">The sequence shown here is derived from an EMBL/GenBank/DDBJ whole genome shotgun (WGS) entry which is preliminary data.</text>
</comment>
<keyword evidence="5" id="KW-0597">Phosphoprotein</keyword>
<accession>A0ABV6JC86</accession>
<dbReference type="Pfam" id="PF02518">
    <property type="entry name" value="HATPase_c"/>
    <property type="match status" value="1"/>
</dbReference>
<dbReference type="InterPro" id="IPR003660">
    <property type="entry name" value="HAMP_dom"/>
</dbReference>
<dbReference type="GO" id="GO:0004673">
    <property type="term" value="F:protein histidine kinase activity"/>
    <property type="evidence" value="ECO:0007669"/>
    <property type="project" value="UniProtKB-EC"/>
</dbReference>
<evidence type="ECO:0000256" key="1">
    <source>
        <dbReference type="ARBA" id="ARBA00000085"/>
    </source>
</evidence>
<evidence type="ECO:0000256" key="10">
    <source>
        <dbReference type="ARBA" id="ARBA00022840"/>
    </source>
</evidence>
<dbReference type="InterPro" id="IPR033479">
    <property type="entry name" value="dCache_1"/>
</dbReference>
<keyword evidence="11 14" id="KW-1133">Transmembrane helix</keyword>
<evidence type="ECO:0000256" key="7">
    <source>
        <dbReference type="ARBA" id="ARBA00022692"/>
    </source>
</evidence>
<dbReference type="SMART" id="SM00387">
    <property type="entry name" value="HATPase_c"/>
    <property type="match status" value="1"/>
</dbReference>
<evidence type="ECO:0000256" key="14">
    <source>
        <dbReference type="SAM" id="Phobius"/>
    </source>
</evidence>
<proteinExistence type="predicted"/>
<dbReference type="CDD" id="cd06225">
    <property type="entry name" value="HAMP"/>
    <property type="match status" value="1"/>
</dbReference>
<evidence type="ECO:0000256" key="9">
    <source>
        <dbReference type="ARBA" id="ARBA00022777"/>
    </source>
</evidence>
<dbReference type="InterPro" id="IPR005467">
    <property type="entry name" value="His_kinase_dom"/>
</dbReference>
<dbReference type="Gene3D" id="1.10.8.500">
    <property type="entry name" value="HAMP domain in histidine kinase"/>
    <property type="match status" value="1"/>
</dbReference>
<evidence type="ECO:0000259" key="15">
    <source>
        <dbReference type="PROSITE" id="PS50109"/>
    </source>
</evidence>
<feature type="transmembrane region" description="Helical" evidence="14">
    <location>
        <begin position="306"/>
        <end position="328"/>
    </location>
</feature>
<name>A0ABV6JC86_9BACL</name>
<dbReference type="PANTHER" id="PTHR34220:SF7">
    <property type="entry name" value="SENSOR HISTIDINE KINASE YPDA"/>
    <property type="match status" value="1"/>
</dbReference>
<dbReference type="EC" id="2.7.13.3" evidence="3"/>
<keyword evidence="9 17" id="KW-0418">Kinase</keyword>
<feature type="domain" description="HAMP" evidence="16">
    <location>
        <begin position="326"/>
        <end position="378"/>
    </location>
</feature>
<keyword evidence="13 14" id="KW-0472">Membrane</keyword>
<comment type="catalytic activity">
    <reaction evidence="1">
        <text>ATP + protein L-histidine = ADP + protein N-phospho-L-histidine.</text>
        <dbReference type="EC" id="2.7.13.3"/>
    </reaction>
</comment>
<dbReference type="PROSITE" id="PS50885">
    <property type="entry name" value="HAMP"/>
    <property type="match status" value="1"/>
</dbReference>
<dbReference type="InterPro" id="IPR010559">
    <property type="entry name" value="Sig_transdc_His_kin_internal"/>
</dbReference>
<evidence type="ECO:0000256" key="12">
    <source>
        <dbReference type="ARBA" id="ARBA00023012"/>
    </source>
</evidence>
<evidence type="ECO:0000256" key="4">
    <source>
        <dbReference type="ARBA" id="ARBA00022475"/>
    </source>
</evidence>
<evidence type="ECO:0000313" key="17">
    <source>
        <dbReference type="EMBL" id="MFC0393515.1"/>
    </source>
</evidence>
<evidence type="ECO:0000256" key="6">
    <source>
        <dbReference type="ARBA" id="ARBA00022679"/>
    </source>
</evidence>
<keyword evidence="4" id="KW-1003">Cell membrane</keyword>
<dbReference type="SUPFAM" id="SSF158472">
    <property type="entry name" value="HAMP domain-like"/>
    <property type="match status" value="1"/>
</dbReference>
<dbReference type="SMART" id="SM00304">
    <property type="entry name" value="HAMP"/>
    <property type="match status" value="1"/>
</dbReference>
<dbReference type="InterPro" id="IPR050640">
    <property type="entry name" value="Bact_2-comp_sensor_kinase"/>
</dbReference>
<dbReference type="Pfam" id="PF00672">
    <property type="entry name" value="HAMP"/>
    <property type="match status" value="1"/>
</dbReference>
<feature type="domain" description="Histidine kinase" evidence="15">
    <location>
        <begin position="399"/>
        <end position="591"/>
    </location>
</feature>
<keyword evidence="6 17" id="KW-0808">Transferase</keyword>
<dbReference type="EMBL" id="JBHLVF010000034">
    <property type="protein sequence ID" value="MFC0393515.1"/>
    <property type="molecule type" value="Genomic_DNA"/>
</dbReference>
<organism evidence="17 18">
    <name type="scientific">Paenibacillus mendelii</name>
    <dbReference type="NCBI Taxonomy" id="206163"/>
    <lineage>
        <taxon>Bacteria</taxon>
        <taxon>Bacillati</taxon>
        <taxon>Bacillota</taxon>
        <taxon>Bacilli</taxon>
        <taxon>Bacillales</taxon>
        <taxon>Paenibacillaceae</taxon>
        <taxon>Paenibacillus</taxon>
    </lineage>
</organism>